<keyword evidence="4" id="KW-1185">Reference proteome</keyword>
<proteinExistence type="predicted"/>
<dbReference type="Proteomes" id="UP000318709">
    <property type="component" value="Chromosome"/>
</dbReference>
<dbReference type="AlphaFoldDB" id="A0A4Y6UCD0"/>
<evidence type="ECO:0000256" key="1">
    <source>
        <dbReference type="ARBA" id="ARBA00022801"/>
    </source>
</evidence>
<dbReference type="PANTHER" id="PTHR43540:SF1">
    <property type="entry name" value="ISOCHORISMATASE HYDROLASE"/>
    <property type="match status" value="1"/>
</dbReference>
<keyword evidence="1 3" id="KW-0378">Hydrolase</keyword>
<dbReference type="InterPro" id="IPR036380">
    <property type="entry name" value="Isochorismatase-like_sf"/>
</dbReference>
<accession>A0A4Y6UCD0</accession>
<gene>
    <name evidence="3" type="ORF">E3E12_08490</name>
</gene>
<dbReference type="InterPro" id="IPR050272">
    <property type="entry name" value="Isochorismatase-like_hydrls"/>
</dbReference>
<sequence>MATAPQTPTPAKTALMLMDYQDYILENYLSPDQAQGAVGAAGRLLAYARAQAVPIIHIMVAFEAGYPSVSPNNVMFAAIKREKMGLLGQPGTAITQALAPRPGETVVVKNRVGAFTGTNLAMILRAQNINTLVMGGVITSGVVMSTLRQAFDLDYTPCLVGPACGDATAETNQVLLGCVPSWLADVVDIEGGLARLA</sequence>
<dbReference type="CDD" id="cd00431">
    <property type="entry name" value="cysteine_hydrolases"/>
    <property type="match status" value="1"/>
</dbReference>
<dbReference type="RefSeq" id="WP_141443922.1">
    <property type="nucleotide sequence ID" value="NZ_CP038231.1"/>
</dbReference>
<organism evidence="3 4">
    <name type="scientific">Formicincola oecophyllae</name>
    <dbReference type="NCBI Taxonomy" id="2558361"/>
    <lineage>
        <taxon>Bacteria</taxon>
        <taxon>Pseudomonadati</taxon>
        <taxon>Pseudomonadota</taxon>
        <taxon>Alphaproteobacteria</taxon>
        <taxon>Acetobacterales</taxon>
        <taxon>Acetobacteraceae</taxon>
        <taxon>Formicincola</taxon>
    </lineage>
</organism>
<evidence type="ECO:0000313" key="4">
    <source>
        <dbReference type="Proteomes" id="UP000318709"/>
    </source>
</evidence>
<dbReference type="Pfam" id="PF00857">
    <property type="entry name" value="Isochorismatase"/>
    <property type="match status" value="1"/>
</dbReference>
<reference evidence="3 4" key="1">
    <citation type="submission" date="2019-03" db="EMBL/GenBank/DDBJ databases">
        <title>The complete genome sequence of Swingsia_sp. F3b2 LMG30590(T).</title>
        <authorList>
            <person name="Chua K.-O."/>
            <person name="Chan K.-G."/>
            <person name="See-Too W.-S."/>
        </authorList>
    </citation>
    <scope>NUCLEOTIDE SEQUENCE [LARGE SCALE GENOMIC DNA]</scope>
    <source>
        <strain evidence="3 4">F3b2</strain>
    </source>
</reference>
<protein>
    <submittedName>
        <fullName evidence="3">Cysteine hydrolase</fullName>
    </submittedName>
</protein>
<dbReference type="InterPro" id="IPR000868">
    <property type="entry name" value="Isochorismatase-like_dom"/>
</dbReference>
<feature type="domain" description="Isochorismatase-like" evidence="2">
    <location>
        <begin position="13"/>
        <end position="174"/>
    </location>
</feature>
<dbReference type="OrthoDB" id="8477867at2"/>
<name>A0A4Y6UCD0_9PROT</name>
<dbReference type="SUPFAM" id="SSF52499">
    <property type="entry name" value="Isochorismatase-like hydrolases"/>
    <property type="match status" value="1"/>
</dbReference>
<dbReference type="PANTHER" id="PTHR43540">
    <property type="entry name" value="PEROXYUREIDOACRYLATE/UREIDOACRYLATE AMIDOHYDROLASE-RELATED"/>
    <property type="match status" value="1"/>
</dbReference>
<evidence type="ECO:0000313" key="3">
    <source>
        <dbReference type="EMBL" id="QDH14218.1"/>
    </source>
</evidence>
<dbReference type="GO" id="GO:0016787">
    <property type="term" value="F:hydrolase activity"/>
    <property type="evidence" value="ECO:0007669"/>
    <property type="project" value="UniProtKB-KW"/>
</dbReference>
<dbReference type="Gene3D" id="3.40.50.850">
    <property type="entry name" value="Isochorismatase-like"/>
    <property type="match status" value="1"/>
</dbReference>
<dbReference type="EMBL" id="CP038231">
    <property type="protein sequence ID" value="QDH14218.1"/>
    <property type="molecule type" value="Genomic_DNA"/>
</dbReference>
<evidence type="ECO:0000259" key="2">
    <source>
        <dbReference type="Pfam" id="PF00857"/>
    </source>
</evidence>
<dbReference type="KEGG" id="swf:E3E12_08490"/>